<dbReference type="Proteomes" id="UP001268610">
    <property type="component" value="Unassembled WGS sequence"/>
</dbReference>
<protein>
    <submittedName>
        <fullName evidence="1">Peptigoglycan-binding protein LysM</fullName>
    </submittedName>
</protein>
<reference evidence="1" key="1">
    <citation type="submission" date="2023-04" db="EMBL/GenBank/DDBJ databases">
        <title>Genomic characterization of faba bean (Vicia faba) microsymbionts in Mexican soils.</title>
        <authorList>
            <person name="Rivera Orduna F.N."/>
            <person name="Guevara-Luna J."/>
            <person name="Yan J."/>
            <person name="Arroyo-Herrera I."/>
            <person name="Li Y."/>
            <person name="Vasquez-Murrieta M.S."/>
            <person name="Wang E.T."/>
        </authorList>
    </citation>
    <scope>NUCLEOTIDE SEQUENCE</scope>
    <source>
        <strain evidence="1">CH26</strain>
    </source>
</reference>
<accession>A0AAJ2H6X5</accession>
<gene>
    <name evidence="1" type="ORF">RJJ65_40785</name>
</gene>
<dbReference type="EMBL" id="JAVLSF010001331">
    <property type="protein sequence ID" value="MDR9778886.1"/>
    <property type="molecule type" value="Genomic_DNA"/>
</dbReference>
<name>A0AAJ2H6X5_9HYPH</name>
<dbReference type="AlphaFoldDB" id="A0AAJ2H6X5"/>
<evidence type="ECO:0000313" key="2">
    <source>
        <dbReference type="Proteomes" id="UP001268610"/>
    </source>
</evidence>
<proteinExistence type="predicted"/>
<organism evidence="1 2">
    <name type="scientific">Rhizobium hidalgonense</name>
    <dbReference type="NCBI Taxonomy" id="1538159"/>
    <lineage>
        <taxon>Bacteria</taxon>
        <taxon>Pseudomonadati</taxon>
        <taxon>Pseudomonadota</taxon>
        <taxon>Alphaproteobacteria</taxon>
        <taxon>Hyphomicrobiales</taxon>
        <taxon>Rhizobiaceae</taxon>
        <taxon>Rhizobium/Agrobacterium group</taxon>
        <taxon>Rhizobium</taxon>
    </lineage>
</organism>
<sequence>EVTAGGQVIRILDSISSASKNSVVALDRGIVNGAKTGQVFSVYQKGNITTDPKTGEKIQLPSERVGLVMIFSTFERVSYAFVLESDLPIKVADEIRSPLGELDD</sequence>
<comment type="caution">
    <text evidence="1">The sequence shown here is derived from an EMBL/GenBank/DDBJ whole genome shotgun (WGS) entry which is preliminary data.</text>
</comment>
<feature type="non-terminal residue" evidence="1">
    <location>
        <position position="1"/>
    </location>
</feature>
<evidence type="ECO:0000313" key="1">
    <source>
        <dbReference type="EMBL" id="MDR9778886.1"/>
    </source>
</evidence>